<gene>
    <name evidence="2" type="ORF">GCM10009726_00010</name>
</gene>
<evidence type="ECO:0000313" key="3">
    <source>
        <dbReference type="Proteomes" id="UP001501161"/>
    </source>
</evidence>
<protein>
    <submittedName>
        <fullName evidence="2">Uncharacterized protein</fullName>
    </submittedName>
</protein>
<evidence type="ECO:0000313" key="2">
    <source>
        <dbReference type="EMBL" id="GAA2093531.1"/>
    </source>
</evidence>
<comment type="caution">
    <text evidence="2">The sequence shown here is derived from an EMBL/GenBank/DDBJ whole genome shotgun (WGS) entry which is preliminary data.</text>
</comment>
<dbReference type="EMBL" id="BAAAMQ010000001">
    <property type="protein sequence ID" value="GAA2093531.1"/>
    <property type="molecule type" value="Genomic_DNA"/>
</dbReference>
<accession>A0ABP5I464</accession>
<dbReference type="Proteomes" id="UP001501161">
    <property type="component" value="Unassembled WGS sequence"/>
</dbReference>
<proteinExistence type="predicted"/>
<keyword evidence="3" id="KW-1185">Reference proteome</keyword>
<reference evidence="3" key="1">
    <citation type="journal article" date="2019" name="Int. J. Syst. Evol. Microbiol.">
        <title>The Global Catalogue of Microorganisms (GCM) 10K type strain sequencing project: providing services to taxonomists for standard genome sequencing and annotation.</title>
        <authorList>
            <consortium name="The Broad Institute Genomics Platform"/>
            <consortium name="The Broad Institute Genome Sequencing Center for Infectious Disease"/>
            <person name="Wu L."/>
            <person name="Ma J."/>
        </authorList>
    </citation>
    <scope>NUCLEOTIDE SEQUENCE [LARGE SCALE GENOMIC DNA]</scope>
    <source>
        <strain evidence="3">JCM 13813</strain>
    </source>
</reference>
<name>A0ABP5I464_9ACTN</name>
<evidence type="ECO:0000256" key="1">
    <source>
        <dbReference type="SAM" id="MobiDB-lite"/>
    </source>
</evidence>
<sequence>MHRRSIRTRTWPDLAPPQRGGVGGRHNGHMTDNAWTDDALVSGDRDTLGRRAYAKRAAELVVSRAGSDGGSHSTEG</sequence>
<organism evidence="2 3">
    <name type="scientific">Nocardioides furvisabuli</name>
    <dbReference type="NCBI Taxonomy" id="375542"/>
    <lineage>
        <taxon>Bacteria</taxon>
        <taxon>Bacillati</taxon>
        <taxon>Actinomycetota</taxon>
        <taxon>Actinomycetes</taxon>
        <taxon>Propionibacteriales</taxon>
        <taxon>Nocardioidaceae</taxon>
        <taxon>Nocardioides</taxon>
    </lineage>
</organism>
<feature type="region of interest" description="Disordered" evidence="1">
    <location>
        <begin position="1"/>
        <end position="34"/>
    </location>
</feature>